<dbReference type="RefSeq" id="WP_154576295.1">
    <property type="nucleotide sequence ID" value="NZ_VUMO01000006.1"/>
</dbReference>
<comment type="caution">
    <text evidence="2">The sequence shown here is derived from an EMBL/GenBank/DDBJ whole genome shotgun (WGS) entry which is preliminary data.</text>
</comment>
<dbReference type="EMBL" id="VUMO01000006">
    <property type="protein sequence ID" value="MSS19917.1"/>
    <property type="molecule type" value="Genomic_DNA"/>
</dbReference>
<protein>
    <recommendedName>
        <fullName evidence="4">ATPase</fullName>
    </recommendedName>
</protein>
<keyword evidence="1" id="KW-0175">Coiled coil</keyword>
<proteinExistence type="predicted"/>
<keyword evidence="3" id="KW-1185">Reference proteome</keyword>
<accession>A0A7X2NG42</accession>
<evidence type="ECO:0000256" key="1">
    <source>
        <dbReference type="SAM" id="Coils"/>
    </source>
</evidence>
<name>A0A7X2NG42_9FIRM</name>
<evidence type="ECO:0000313" key="3">
    <source>
        <dbReference type="Proteomes" id="UP000461754"/>
    </source>
</evidence>
<evidence type="ECO:0000313" key="2">
    <source>
        <dbReference type="EMBL" id="MSS19917.1"/>
    </source>
</evidence>
<gene>
    <name evidence="2" type="ORF">FYJ52_05845</name>
</gene>
<dbReference type="Proteomes" id="UP000461754">
    <property type="component" value="Unassembled WGS sequence"/>
</dbReference>
<feature type="coiled-coil region" evidence="1">
    <location>
        <begin position="4"/>
        <end position="64"/>
    </location>
</feature>
<organism evidence="2 3">
    <name type="scientific">Pseudoramibacter porci</name>
    <dbReference type="NCBI Taxonomy" id="2606631"/>
    <lineage>
        <taxon>Bacteria</taxon>
        <taxon>Bacillati</taxon>
        <taxon>Bacillota</taxon>
        <taxon>Clostridia</taxon>
        <taxon>Eubacteriales</taxon>
        <taxon>Eubacteriaceae</taxon>
        <taxon>Pseudoramibacter</taxon>
    </lineage>
</organism>
<dbReference type="AlphaFoldDB" id="A0A7X2NG42"/>
<reference evidence="2 3" key="1">
    <citation type="submission" date="2019-08" db="EMBL/GenBank/DDBJ databases">
        <title>In-depth cultivation of the pig gut microbiome towards novel bacterial diversity and tailored functional studies.</title>
        <authorList>
            <person name="Wylensek D."/>
            <person name="Hitch T.C.A."/>
            <person name="Clavel T."/>
        </authorList>
    </citation>
    <scope>NUCLEOTIDE SEQUENCE [LARGE SCALE GENOMIC DNA]</scope>
    <source>
        <strain evidence="2 3">RF-744-FAT-4</strain>
    </source>
</reference>
<sequence>MSIIDDIREAERKADRIRKEAKEKGKEIVKEAKTVAENNKKKRLTDYQNACDKKLKEAEEKQEVYLKTRLKAAAENDEKFFSNNEKHLPNAVQYILEKVKSI</sequence>
<dbReference type="Gene3D" id="1.20.5.2950">
    <property type="match status" value="1"/>
</dbReference>
<evidence type="ECO:0008006" key="4">
    <source>
        <dbReference type="Google" id="ProtNLM"/>
    </source>
</evidence>